<dbReference type="InterPro" id="IPR027417">
    <property type="entry name" value="P-loop_NTPase"/>
</dbReference>
<reference evidence="1" key="1">
    <citation type="journal article" date="2014" name="Int. J. Syst. Evol. Microbiol.">
        <title>Complete genome sequence of Corynebacterium casei LMG S-19264T (=DSM 44701T), isolated from a smear-ripened cheese.</title>
        <authorList>
            <consortium name="US DOE Joint Genome Institute (JGI-PGF)"/>
            <person name="Walter F."/>
            <person name="Albersmeier A."/>
            <person name="Kalinowski J."/>
            <person name="Ruckert C."/>
        </authorList>
    </citation>
    <scope>NUCLEOTIDE SEQUENCE</scope>
    <source>
        <strain evidence="1">CGMCC 1.12777</strain>
    </source>
</reference>
<sequence length="112" mass="13048">MKPEFLSTIGLPLIVESTNEFRRDYNRSDLKVAGIVFNIVTNSREAMASKREIKALARQYEWPWFEEEISFSDSYTRSVREISSIMDTRYARASTTDEFRAFAEAFSRTISL</sequence>
<dbReference type="EMBL" id="BMFV01000009">
    <property type="protein sequence ID" value="GGH79925.1"/>
    <property type="molecule type" value="Genomic_DNA"/>
</dbReference>
<reference evidence="1" key="2">
    <citation type="submission" date="2020-09" db="EMBL/GenBank/DDBJ databases">
        <authorList>
            <person name="Sun Q."/>
            <person name="Zhou Y."/>
        </authorList>
    </citation>
    <scope>NUCLEOTIDE SEQUENCE</scope>
    <source>
        <strain evidence="1">CGMCC 1.12777</strain>
    </source>
</reference>
<comment type="caution">
    <text evidence="1">The sequence shown here is derived from an EMBL/GenBank/DDBJ whole genome shotgun (WGS) entry which is preliminary data.</text>
</comment>
<name>A0A8J2ZUP6_9BACL</name>
<dbReference type="Proteomes" id="UP000656813">
    <property type="component" value="Unassembled WGS sequence"/>
</dbReference>
<dbReference type="Gene3D" id="3.40.50.300">
    <property type="entry name" value="P-loop containing nucleotide triphosphate hydrolases"/>
    <property type="match status" value="1"/>
</dbReference>
<accession>A0A8J2ZUP6</accession>
<organism evidence="1 2">
    <name type="scientific">Pullulanibacillus pueri</name>
    <dbReference type="NCBI Taxonomy" id="1437324"/>
    <lineage>
        <taxon>Bacteria</taxon>
        <taxon>Bacillati</taxon>
        <taxon>Bacillota</taxon>
        <taxon>Bacilli</taxon>
        <taxon>Bacillales</taxon>
        <taxon>Sporolactobacillaceae</taxon>
        <taxon>Pullulanibacillus</taxon>
    </lineage>
</organism>
<gene>
    <name evidence="1" type="ORF">GCM10007096_15570</name>
</gene>
<evidence type="ECO:0000313" key="2">
    <source>
        <dbReference type="Proteomes" id="UP000656813"/>
    </source>
</evidence>
<dbReference type="AlphaFoldDB" id="A0A8J2ZUP6"/>
<evidence type="ECO:0000313" key="1">
    <source>
        <dbReference type="EMBL" id="GGH79925.1"/>
    </source>
</evidence>
<keyword evidence="2" id="KW-1185">Reference proteome</keyword>
<dbReference type="SUPFAM" id="SSF52540">
    <property type="entry name" value="P-loop containing nucleoside triphosphate hydrolases"/>
    <property type="match status" value="1"/>
</dbReference>
<protein>
    <submittedName>
        <fullName evidence="1">Uncharacterized protein</fullName>
    </submittedName>
</protein>
<proteinExistence type="predicted"/>